<dbReference type="AlphaFoldDB" id="A0A4C1VSC0"/>
<gene>
    <name evidence="2" type="ORF">EVAR_36440_1</name>
</gene>
<accession>A0A4C1VSC0</accession>
<dbReference type="EMBL" id="BGZK01000386">
    <property type="protein sequence ID" value="GBP40704.1"/>
    <property type="molecule type" value="Genomic_DNA"/>
</dbReference>
<feature type="region of interest" description="Disordered" evidence="1">
    <location>
        <begin position="171"/>
        <end position="190"/>
    </location>
</feature>
<organism evidence="2 3">
    <name type="scientific">Eumeta variegata</name>
    <name type="common">Bagworm moth</name>
    <name type="synonym">Eumeta japonica</name>
    <dbReference type="NCBI Taxonomy" id="151549"/>
    <lineage>
        <taxon>Eukaryota</taxon>
        <taxon>Metazoa</taxon>
        <taxon>Ecdysozoa</taxon>
        <taxon>Arthropoda</taxon>
        <taxon>Hexapoda</taxon>
        <taxon>Insecta</taxon>
        <taxon>Pterygota</taxon>
        <taxon>Neoptera</taxon>
        <taxon>Endopterygota</taxon>
        <taxon>Lepidoptera</taxon>
        <taxon>Glossata</taxon>
        <taxon>Ditrysia</taxon>
        <taxon>Tineoidea</taxon>
        <taxon>Psychidae</taxon>
        <taxon>Oiketicinae</taxon>
        <taxon>Eumeta</taxon>
    </lineage>
</organism>
<evidence type="ECO:0000313" key="3">
    <source>
        <dbReference type="Proteomes" id="UP000299102"/>
    </source>
</evidence>
<dbReference type="Proteomes" id="UP000299102">
    <property type="component" value="Unassembled WGS sequence"/>
</dbReference>
<comment type="caution">
    <text evidence="2">The sequence shown here is derived from an EMBL/GenBank/DDBJ whole genome shotgun (WGS) entry which is preliminary data.</text>
</comment>
<evidence type="ECO:0000313" key="2">
    <source>
        <dbReference type="EMBL" id="GBP40704.1"/>
    </source>
</evidence>
<keyword evidence="3" id="KW-1185">Reference proteome</keyword>
<evidence type="ECO:0000256" key="1">
    <source>
        <dbReference type="SAM" id="MobiDB-lite"/>
    </source>
</evidence>
<proteinExistence type="predicted"/>
<protein>
    <submittedName>
        <fullName evidence="2">Uncharacterized protein</fullName>
    </submittedName>
</protein>
<reference evidence="2 3" key="1">
    <citation type="journal article" date="2019" name="Commun. Biol.">
        <title>The bagworm genome reveals a unique fibroin gene that provides high tensile strength.</title>
        <authorList>
            <person name="Kono N."/>
            <person name="Nakamura H."/>
            <person name="Ohtoshi R."/>
            <person name="Tomita M."/>
            <person name="Numata K."/>
            <person name="Arakawa K."/>
        </authorList>
    </citation>
    <scope>NUCLEOTIDE SEQUENCE [LARGE SCALE GENOMIC DNA]</scope>
</reference>
<name>A0A4C1VSC0_EUMVA</name>
<feature type="compositionally biased region" description="Polar residues" evidence="1">
    <location>
        <begin position="177"/>
        <end position="190"/>
    </location>
</feature>
<sequence>MTVVGTVRPAPVQPPSAALGLVGLRRHVASPSTRVRRIVRSSAGPRSNGVTCHRRCGREGAPRVENMLRRKATDASGFIIKQALVHGRRSSVTSSHNCTSDFDENCSIETIYRRSILYRGAVLEPERDRFRTRPGTIFSEILSKVEPPIPCLIEALEPSIHGCSYRVGVEGRHRQPPDSNRPSWANNSGMFQNHRKKGVETCISFDVAEPGCGQLDFNKTGALRAVTHQPLTEYRREVATSPVACRLESEISGGPLPSSISLPSLHRISYSYLKGRQWADNSSEVANVHGQW</sequence>